<evidence type="ECO:0000313" key="1">
    <source>
        <dbReference type="EMBL" id="CAF4438912.1"/>
    </source>
</evidence>
<organism evidence="1 2">
    <name type="scientific">Adineta steineri</name>
    <dbReference type="NCBI Taxonomy" id="433720"/>
    <lineage>
        <taxon>Eukaryota</taxon>
        <taxon>Metazoa</taxon>
        <taxon>Spiralia</taxon>
        <taxon>Gnathifera</taxon>
        <taxon>Rotifera</taxon>
        <taxon>Eurotatoria</taxon>
        <taxon>Bdelloidea</taxon>
        <taxon>Adinetida</taxon>
        <taxon>Adinetidae</taxon>
        <taxon>Adineta</taxon>
    </lineage>
</organism>
<proteinExistence type="predicted"/>
<comment type="caution">
    <text evidence="1">The sequence shown here is derived from an EMBL/GenBank/DDBJ whole genome shotgun (WGS) entry which is preliminary data.</text>
</comment>
<accession>A0A820RR36</accession>
<gene>
    <name evidence="1" type="ORF">KXQ929_LOCUS53256</name>
</gene>
<reference evidence="1" key="1">
    <citation type="submission" date="2021-02" db="EMBL/GenBank/DDBJ databases">
        <authorList>
            <person name="Nowell W R."/>
        </authorList>
    </citation>
    <scope>NUCLEOTIDE SEQUENCE</scope>
</reference>
<protein>
    <submittedName>
        <fullName evidence="1">Uncharacterized protein</fullName>
    </submittedName>
</protein>
<dbReference type="EMBL" id="CAJOBB010029728">
    <property type="protein sequence ID" value="CAF4438912.1"/>
    <property type="molecule type" value="Genomic_DNA"/>
</dbReference>
<dbReference type="Proteomes" id="UP000663868">
    <property type="component" value="Unassembled WGS sequence"/>
</dbReference>
<name>A0A820RR36_9BILA</name>
<sequence length="59" mass="6625">MHKQTEITKRLVALLHQIIPYLTPEQQPLPVVIVSSQISSTIDYRELHVGKLIGSGEFA</sequence>
<evidence type="ECO:0000313" key="2">
    <source>
        <dbReference type="Proteomes" id="UP000663868"/>
    </source>
</evidence>
<dbReference type="AlphaFoldDB" id="A0A820RR36"/>
<feature type="non-terminal residue" evidence="1">
    <location>
        <position position="59"/>
    </location>
</feature>